<evidence type="ECO:0000313" key="2">
    <source>
        <dbReference type="Proteomes" id="UP001558613"/>
    </source>
</evidence>
<comment type="caution">
    <text evidence="1">The sequence shown here is derived from an EMBL/GenBank/DDBJ whole genome shotgun (WGS) entry which is preliminary data.</text>
</comment>
<reference evidence="1 2" key="1">
    <citation type="submission" date="2023-09" db="EMBL/GenBank/DDBJ databases">
        <authorList>
            <person name="Wang M."/>
        </authorList>
    </citation>
    <scope>NUCLEOTIDE SEQUENCE [LARGE SCALE GENOMIC DNA]</scope>
    <source>
        <strain evidence="1">GT-2023</strain>
        <tissue evidence="1">Liver</tissue>
    </source>
</reference>
<dbReference type="EMBL" id="JAYMGO010000015">
    <property type="protein sequence ID" value="KAL1260862.1"/>
    <property type="molecule type" value="Genomic_DNA"/>
</dbReference>
<dbReference type="Proteomes" id="UP001558613">
    <property type="component" value="Unassembled WGS sequence"/>
</dbReference>
<gene>
    <name evidence="1" type="ORF">QQF64_008689</name>
</gene>
<proteinExistence type="predicted"/>
<organism evidence="1 2">
    <name type="scientific">Cirrhinus molitorella</name>
    <name type="common">mud carp</name>
    <dbReference type="NCBI Taxonomy" id="172907"/>
    <lineage>
        <taxon>Eukaryota</taxon>
        <taxon>Metazoa</taxon>
        <taxon>Chordata</taxon>
        <taxon>Craniata</taxon>
        <taxon>Vertebrata</taxon>
        <taxon>Euteleostomi</taxon>
        <taxon>Actinopterygii</taxon>
        <taxon>Neopterygii</taxon>
        <taxon>Teleostei</taxon>
        <taxon>Ostariophysi</taxon>
        <taxon>Cypriniformes</taxon>
        <taxon>Cyprinidae</taxon>
        <taxon>Labeoninae</taxon>
        <taxon>Labeonini</taxon>
        <taxon>Cirrhinus</taxon>
    </lineage>
</organism>
<keyword evidence="2" id="KW-1185">Reference proteome</keyword>
<evidence type="ECO:0000313" key="1">
    <source>
        <dbReference type="EMBL" id="KAL1260862.1"/>
    </source>
</evidence>
<sequence>MYVFCRHFPLIVHSGGAEEREKHLISVDNRRVALQDRVVSIFSALRCSERNGFGCGILSCQRFQTWERTSGSTLKD</sequence>
<name>A0ABR3MAB8_9TELE</name>
<protein>
    <submittedName>
        <fullName evidence="1">Uncharacterized protein</fullName>
    </submittedName>
</protein>
<accession>A0ABR3MAB8</accession>